<dbReference type="Gene3D" id="2.30.170.40">
    <property type="entry name" value="Ribosomal protein L28/L24"/>
    <property type="match status" value="1"/>
</dbReference>
<dbReference type="InterPro" id="IPR050096">
    <property type="entry name" value="Bacterial_rp_bL28"/>
</dbReference>
<dbReference type="PANTHER" id="PTHR39080:SF1">
    <property type="entry name" value="LARGE RIBOSOMAL SUBUNIT PROTEIN BL28A"/>
    <property type="match status" value="1"/>
</dbReference>
<dbReference type="GO" id="GO:0006412">
    <property type="term" value="P:translation"/>
    <property type="evidence" value="ECO:0007669"/>
    <property type="project" value="UniProtKB-UniRule"/>
</dbReference>
<dbReference type="SUPFAM" id="SSF143800">
    <property type="entry name" value="L28p-like"/>
    <property type="match status" value="1"/>
</dbReference>
<dbReference type="Pfam" id="PF00830">
    <property type="entry name" value="Ribosomal_L28"/>
    <property type="match status" value="1"/>
</dbReference>
<keyword evidence="2 5" id="KW-0689">Ribosomal protein</keyword>
<protein>
    <recommendedName>
        <fullName evidence="4 5">Large ribosomal subunit protein bL28</fullName>
    </recommendedName>
</protein>
<evidence type="ECO:0000256" key="5">
    <source>
        <dbReference type="HAMAP-Rule" id="MF_00373"/>
    </source>
</evidence>
<dbReference type="InterPro" id="IPR001383">
    <property type="entry name" value="Ribosomal_bL28_bact-type"/>
</dbReference>
<proteinExistence type="inferred from homology"/>
<dbReference type="HAMAP" id="MF_00373">
    <property type="entry name" value="Ribosomal_bL28"/>
    <property type="match status" value="1"/>
</dbReference>
<dbReference type="EMBL" id="LS483254">
    <property type="protein sequence ID" value="SQD93255.1"/>
    <property type="molecule type" value="Genomic_DNA"/>
</dbReference>
<evidence type="ECO:0000256" key="3">
    <source>
        <dbReference type="ARBA" id="ARBA00023274"/>
    </source>
</evidence>
<gene>
    <name evidence="5 6" type="primary">rpmB</name>
    <name evidence="6" type="ORF">BARAN1_1233</name>
</gene>
<dbReference type="GO" id="GO:0003735">
    <property type="term" value="F:structural constituent of ribosome"/>
    <property type="evidence" value="ECO:0007669"/>
    <property type="project" value="InterPro"/>
</dbReference>
<dbReference type="PANTHER" id="PTHR39080">
    <property type="entry name" value="50S RIBOSOMAL PROTEIN L28"/>
    <property type="match status" value="1"/>
</dbReference>
<dbReference type="KEGG" id="bana:BARAN1_1233"/>
<dbReference type="AlphaFoldDB" id="A0A2X3MMB0"/>
<name>A0A2X3MMB0_9BACT</name>
<organism evidence="6 7">
    <name type="scientific">Candidatus Bipolaricaulis anaerobius</name>
    <dbReference type="NCBI Taxonomy" id="2026885"/>
    <lineage>
        <taxon>Bacteria</taxon>
        <taxon>Candidatus Bipolaricaulota</taxon>
        <taxon>Candidatus Bipolaricaulia</taxon>
        <taxon>Candidatus Bipolaricaulales</taxon>
        <taxon>Candidatus Bipolaricaulaceae</taxon>
        <taxon>Candidatus Bipolaricaulis</taxon>
    </lineage>
</organism>
<dbReference type="GO" id="GO:0005840">
    <property type="term" value="C:ribosome"/>
    <property type="evidence" value="ECO:0007669"/>
    <property type="project" value="UniProtKB-KW"/>
</dbReference>
<dbReference type="OrthoDB" id="9805609at2"/>
<keyword evidence="3 5" id="KW-0687">Ribonucleoprotein</keyword>
<dbReference type="InterPro" id="IPR026569">
    <property type="entry name" value="Ribosomal_bL28"/>
</dbReference>
<reference evidence="7" key="1">
    <citation type="submission" date="2018-05" db="EMBL/GenBank/DDBJ databases">
        <authorList>
            <person name="Hao L."/>
        </authorList>
    </citation>
    <scope>NUCLEOTIDE SEQUENCE [LARGE SCALE GENOMIC DNA]</scope>
</reference>
<comment type="similarity">
    <text evidence="1 5">Belongs to the bacterial ribosomal protein bL28 family.</text>
</comment>
<dbReference type="Proteomes" id="UP000249818">
    <property type="component" value="Chromosome BARAN1"/>
</dbReference>
<keyword evidence="7" id="KW-1185">Reference proteome</keyword>
<dbReference type="InterPro" id="IPR034704">
    <property type="entry name" value="Ribosomal_bL28/bL31-like_sf"/>
</dbReference>
<dbReference type="GO" id="GO:1990904">
    <property type="term" value="C:ribonucleoprotein complex"/>
    <property type="evidence" value="ECO:0007669"/>
    <property type="project" value="UniProtKB-KW"/>
</dbReference>
<evidence type="ECO:0000256" key="1">
    <source>
        <dbReference type="ARBA" id="ARBA00008760"/>
    </source>
</evidence>
<dbReference type="RefSeq" id="WP_122031645.1">
    <property type="nucleotide sequence ID" value="NZ_LS483254.1"/>
</dbReference>
<evidence type="ECO:0000313" key="7">
    <source>
        <dbReference type="Proteomes" id="UP000249818"/>
    </source>
</evidence>
<evidence type="ECO:0000256" key="2">
    <source>
        <dbReference type="ARBA" id="ARBA00022980"/>
    </source>
</evidence>
<accession>A0A2X3MMB0</accession>
<evidence type="ECO:0000256" key="4">
    <source>
        <dbReference type="ARBA" id="ARBA00035174"/>
    </source>
</evidence>
<dbReference type="NCBIfam" id="TIGR00009">
    <property type="entry name" value="L28"/>
    <property type="match status" value="1"/>
</dbReference>
<sequence length="62" mass="7015">MARRCEICGRGPEFGAKVSHSGRHSRRVRLPNLQRIHVVHNGRRVRIEVCTRCIKAGKVAKA</sequence>
<evidence type="ECO:0000313" key="6">
    <source>
        <dbReference type="EMBL" id="SQD93255.1"/>
    </source>
</evidence>
<dbReference type="InterPro" id="IPR037147">
    <property type="entry name" value="Ribosomal_bL28_sf"/>
</dbReference>